<dbReference type="EMBL" id="JAGKQM010000018">
    <property type="protein sequence ID" value="KAH0865645.1"/>
    <property type="molecule type" value="Genomic_DNA"/>
</dbReference>
<proteinExistence type="predicted"/>
<organism evidence="2 3">
    <name type="scientific">Brassica napus</name>
    <name type="common">Rape</name>
    <dbReference type="NCBI Taxonomy" id="3708"/>
    <lineage>
        <taxon>Eukaryota</taxon>
        <taxon>Viridiplantae</taxon>
        <taxon>Streptophyta</taxon>
        <taxon>Embryophyta</taxon>
        <taxon>Tracheophyta</taxon>
        <taxon>Spermatophyta</taxon>
        <taxon>Magnoliopsida</taxon>
        <taxon>eudicotyledons</taxon>
        <taxon>Gunneridae</taxon>
        <taxon>Pentapetalae</taxon>
        <taxon>rosids</taxon>
        <taxon>malvids</taxon>
        <taxon>Brassicales</taxon>
        <taxon>Brassicaceae</taxon>
        <taxon>Brassiceae</taxon>
        <taxon>Brassica</taxon>
    </lineage>
</organism>
<comment type="caution">
    <text evidence="2">The sequence shown here is derived from an EMBL/GenBank/DDBJ whole genome shotgun (WGS) entry which is preliminary data.</text>
</comment>
<keyword evidence="3" id="KW-1185">Reference proteome</keyword>
<sequence length="487" mass="54916">MANSFTLFADLKACRCSNTSEVRLLHFSGGEEPKFNQEHNHRQYTGAQCVMLTLRLKKDVNVPVSMFDYLALAFHKKIDSYGKEPKIVLATNINPKIVGGRLVLKATSGTHIYFDSETAAGKEEFEPIADDRRWNRPDSIFIKAAKVTGCSKKLVREIYSFKCVACDETNVVAALKKVCRSLKHRSLKLWQRDLMSKLITLALLQRRHLHLMVHLPDVQNQPVSKLLWKRMHRRNHVWNESTMRNNHVFSLSNNCFCHSHPRVNPTFKFADAPIFIRFSEQSVFYEVAETNEPIQKESFRCLSLTATAYQTAICLYARVCGFDEGSSSAPTKYNGVKKIESIPLSELNSHVLTASPEAVEFICTAVVNGIETGNGWCYISCSKYYRKLKLGISAFTCHAYQDDNAMGIVSEMTRLTNVNVIHSSVSRRISANERGRPRHPRISTSPKPSISTSPNSTSHQNIRAPQRPASLIATSALLYLILTPTCV</sequence>
<name>A0ABQ7YBS3_BRANA</name>
<accession>A0ABQ7YBS3</accession>
<reference evidence="2 3" key="1">
    <citation type="submission" date="2021-05" db="EMBL/GenBank/DDBJ databases">
        <title>Genome Assembly of Synthetic Allotetraploid Brassica napus Reveals Homoeologous Exchanges between Subgenomes.</title>
        <authorList>
            <person name="Davis J.T."/>
        </authorList>
    </citation>
    <scope>NUCLEOTIDE SEQUENCE [LARGE SCALE GENOMIC DNA]</scope>
    <source>
        <strain evidence="3">cv. Da-Ae</strain>
        <tissue evidence="2">Seedling</tissue>
    </source>
</reference>
<protein>
    <submittedName>
        <fullName evidence="2">Uncharacterized protein</fullName>
    </submittedName>
</protein>
<evidence type="ECO:0000313" key="2">
    <source>
        <dbReference type="EMBL" id="KAH0865645.1"/>
    </source>
</evidence>
<feature type="compositionally biased region" description="Low complexity" evidence="1">
    <location>
        <begin position="443"/>
        <end position="458"/>
    </location>
</feature>
<gene>
    <name evidence="2" type="ORF">HID58_082856</name>
</gene>
<dbReference type="Proteomes" id="UP000824890">
    <property type="component" value="Unassembled WGS sequence"/>
</dbReference>
<feature type="region of interest" description="Disordered" evidence="1">
    <location>
        <begin position="428"/>
        <end position="465"/>
    </location>
</feature>
<evidence type="ECO:0000256" key="1">
    <source>
        <dbReference type="SAM" id="MobiDB-lite"/>
    </source>
</evidence>
<evidence type="ECO:0000313" key="3">
    <source>
        <dbReference type="Proteomes" id="UP000824890"/>
    </source>
</evidence>